<dbReference type="Proteomes" id="UP000193218">
    <property type="component" value="Unassembled WGS sequence"/>
</dbReference>
<protein>
    <recommendedName>
        <fullName evidence="10">Citrate transporter-like domain-containing protein</fullName>
    </recommendedName>
</protein>
<evidence type="ECO:0000256" key="3">
    <source>
        <dbReference type="ARBA" id="ARBA00022448"/>
    </source>
</evidence>
<dbReference type="GO" id="GO:0015105">
    <property type="term" value="F:arsenite transmembrane transporter activity"/>
    <property type="evidence" value="ECO:0007669"/>
    <property type="project" value="InterPro"/>
</dbReference>
<evidence type="ECO:0000256" key="4">
    <source>
        <dbReference type="ARBA" id="ARBA00022475"/>
    </source>
</evidence>
<feature type="transmembrane region" description="Helical" evidence="9">
    <location>
        <begin position="280"/>
        <end position="302"/>
    </location>
</feature>
<dbReference type="EMBL" id="NBSH01000002">
    <property type="protein sequence ID" value="ORX39642.1"/>
    <property type="molecule type" value="Genomic_DNA"/>
</dbReference>
<dbReference type="InterPro" id="IPR004680">
    <property type="entry name" value="Cit_transptr-like_dom"/>
</dbReference>
<evidence type="ECO:0000256" key="7">
    <source>
        <dbReference type="ARBA" id="ARBA00023136"/>
    </source>
</evidence>
<proteinExistence type="inferred from homology"/>
<evidence type="ECO:0000259" key="10">
    <source>
        <dbReference type="Pfam" id="PF03600"/>
    </source>
</evidence>
<feature type="transmembrane region" description="Helical" evidence="9">
    <location>
        <begin position="200"/>
        <end position="218"/>
    </location>
</feature>
<dbReference type="STRING" id="4999.A0A1Y1UNR8"/>
<feature type="region of interest" description="Disordered" evidence="8">
    <location>
        <begin position="440"/>
        <end position="518"/>
    </location>
</feature>
<sequence>MPGRIYSTLKAVMAKRQVITNLDGSSRNIDGWSIATLIIFLIVNILVIFPLRIPLPFFVSRACEKLLILVGLRARPAQQPKSTDASPPSPPASTDDSDQEARQEVAENQKSKPSTNRPQRWHLTIGLNTAPVIGVLLLLATTCIPGKVVRSGIVGSDHVKPYDILTLFICFAYISVSLDSTGLLRYLAFMVASRASSSGTLLYNSFYCFISIVGLLVGNDPVTLSATPFLVYFTNHAKIDPTAYLFSIFQVSNLVSALLVSSNPTNLVLTSAFGISFLSYSAWTALPTVAAMVVLFPLLRYFQFRKDKWIPRKLSPPQVDAKQALKDPWGGIFGAALFLVTIVLLVGLSAGGKLEGVEGVWTVTAPAALIMLSRDIVHDYRKTRPERKPARKTAITEKKVEERVRIDSERGSPTLSPQETDDGDVGQVREELIATALEKKIKQAEDSPQPSRPGSAGAAHAQKPETHEVATLKNDEEDKSKLAAAPTPRATTPPVESSADRDSSPELSTEKTAKKEAANDDEFKAPLLRPITSRIPVVSGTISRLPFSLLPFAFSMFILVEALQHTGWIRVFGKWWAAWAEVGGVAGCVFMMGLISVLGCNVFGTNIGATIMLSRILQQWVATEGNVSQRVLYGSVFALAVGSNFGAYSFVFSASLAGLLWRNILSQKGIHVKTREFQRWNWLPLVVTMIVGCLVVAGEVCVMYKA</sequence>
<organism evidence="11 12">
    <name type="scientific">Kockovaella imperatae</name>
    <dbReference type="NCBI Taxonomy" id="4999"/>
    <lineage>
        <taxon>Eukaryota</taxon>
        <taxon>Fungi</taxon>
        <taxon>Dikarya</taxon>
        <taxon>Basidiomycota</taxon>
        <taxon>Agaricomycotina</taxon>
        <taxon>Tremellomycetes</taxon>
        <taxon>Tremellales</taxon>
        <taxon>Cuniculitremaceae</taxon>
        <taxon>Kockovaella</taxon>
    </lineage>
</organism>
<evidence type="ECO:0000256" key="1">
    <source>
        <dbReference type="ARBA" id="ARBA00004651"/>
    </source>
</evidence>
<evidence type="ECO:0000313" key="12">
    <source>
        <dbReference type="Proteomes" id="UP000193218"/>
    </source>
</evidence>
<dbReference type="Pfam" id="PF02040">
    <property type="entry name" value="ArsB"/>
    <property type="match status" value="1"/>
</dbReference>
<gene>
    <name evidence="11" type="ORF">BD324DRAFT_640872</name>
</gene>
<feature type="domain" description="Citrate transporter-like" evidence="10">
    <location>
        <begin position="133"/>
        <end position="367"/>
    </location>
</feature>
<feature type="transmembrane region" description="Helical" evidence="9">
    <location>
        <begin position="121"/>
        <end position="144"/>
    </location>
</feature>
<dbReference type="InParanoid" id="A0A1Y1UNR8"/>
<dbReference type="InterPro" id="IPR000802">
    <property type="entry name" value="Arsenical_pump_ArsB"/>
</dbReference>
<name>A0A1Y1UNR8_9TREE</name>
<dbReference type="AlphaFoldDB" id="A0A1Y1UNR8"/>
<evidence type="ECO:0000313" key="11">
    <source>
        <dbReference type="EMBL" id="ORX39642.1"/>
    </source>
</evidence>
<feature type="transmembrane region" description="Helical" evidence="9">
    <location>
        <begin position="584"/>
        <end position="611"/>
    </location>
</feature>
<evidence type="ECO:0000256" key="9">
    <source>
        <dbReference type="SAM" id="Phobius"/>
    </source>
</evidence>
<reference evidence="11 12" key="1">
    <citation type="submission" date="2017-03" db="EMBL/GenBank/DDBJ databases">
        <title>Widespread Adenine N6-methylation of Active Genes in Fungi.</title>
        <authorList>
            <consortium name="DOE Joint Genome Institute"/>
            <person name="Mondo S.J."/>
            <person name="Dannebaum R.O."/>
            <person name="Kuo R.C."/>
            <person name="Louie K.B."/>
            <person name="Bewick A.J."/>
            <person name="Labutti K."/>
            <person name="Haridas S."/>
            <person name="Kuo A."/>
            <person name="Salamov A."/>
            <person name="Ahrendt S.R."/>
            <person name="Lau R."/>
            <person name="Bowen B.P."/>
            <person name="Lipzen A."/>
            <person name="Sullivan W."/>
            <person name="Andreopoulos W.B."/>
            <person name="Clum A."/>
            <person name="Lindquist E."/>
            <person name="Daum C."/>
            <person name="Northen T.R."/>
            <person name="Ramamoorthy G."/>
            <person name="Schmitz R.J."/>
            <person name="Gryganskyi A."/>
            <person name="Culley D."/>
            <person name="Magnuson J."/>
            <person name="James T.Y."/>
            <person name="O'Malley M.A."/>
            <person name="Stajich J.E."/>
            <person name="Spatafora J.W."/>
            <person name="Visel A."/>
            <person name="Grigoriev I.V."/>
        </authorList>
    </citation>
    <scope>NUCLEOTIDE SEQUENCE [LARGE SCALE GENOMIC DNA]</scope>
    <source>
        <strain evidence="11 12">NRRL Y-17943</strain>
    </source>
</reference>
<dbReference type="GeneID" id="33559188"/>
<dbReference type="PANTHER" id="PTHR43302:SF5">
    <property type="entry name" value="TRANSPORTER ARSB-RELATED"/>
    <property type="match status" value="1"/>
</dbReference>
<evidence type="ECO:0000256" key="5">
    <source>
        <dbReference type="ARBA" id="ARBA00022692"/>
    </source>
</evidence>
<feature type="compositionally biased region" description="Basic and acidic residues" evidence="8">
    <location>
        <begin position="498"/>
        <end position="518"/>
    </location>
</feature>
<dbReference type="Pfam" id="PF03600">
    <property type="entry name" value="CitMHS"/>
    <property type="match status" value="1"/>
</dbReference>
<feature type="compositionally biased region" description="Basic and acidic residues" evidence="8">
    <location>
        <begin position="462"/>
        <end position="481"/>
    </location>
</feature>
<keyword evidence="4" id="KW-1003">Cell membrane</keyword>
<comment type="similarity">
    <text evidence="2">Belongs to the CitM (TC 2.A.11) transporter family.</text>
</comment>
<feature type="transmembrane region" description="Helical" evidence="9">
    <location>
        <begin position="545"/>
        <end position="564"/>
    </location>
</feature>
<evidence type="ECO:0000256" key="2">
    <source>
        <dbReference type="ARBA" id="ARBA00009843"/>
    </source>
</evidence>
<feature type="transmembrane region" description="Helical" evidence="9">
    <location>
        <begin position="329"/>
        <end position="348"/>
    </location>
</feature>
<dbReference type="PANTHER" id="PTHR43302">
    <property type="entry name" value="TRANSPORTER ARSB-RELATED"/>
    <property type="match status" value="1"/>
</dbReference>
<keyword evidence="7 9" id="KW-0472">Membrane</keyword>
<accession>A0A1Y1UNR8</accession>
<comment type="subcellular location">
    <subcellularLocation>
        <location evidence="1">Cell membrane</location>
        <topology evidence="1">Multi-pass membrane protein</topology>
    </subcellularLocation>
</comment>
<feature type="transmembrane region" description="Helical" evidence="9">
    <location>
        <begin position="631"/>
        <end position="661"/>
    </location>
</feature>
<feature type="transmembrane region" description="Helical" evidence="9">
    <location>
        <begin position="360"/>
        <end position="377"/>
    </location>
</feature>
<comment type="caution">
    <text evidence="11">The sequence shown here is derived from an EMBL/GenBank/DDBJ whole genome shotgun (WGS) entry which is preliminary data.</text>
</comment>
<dbReference type="OrthoDB" id="442352at2759"/>
<keyword evidence="5 9" id="KW-0812">Transmembrane</keyword>
<keyword evidence="6 9" id="KW-1133">Transmembrane helix</keyword>
<feature type="region of interest" description="Disordered" evidence="8">
    <location>
        <begin position="383"/>
        <end position="426"/>
    </location>
</feature>
<feature type="transmembrane region" description="Helical" evidence="9">
    <location>
        <begin position="31"/>
        <end position="51"/>
    </location>
</feature>
<feature type="transmembrane region" description="Helical" evidence="9">
    <location>
        <begin position="681"/>
        <end position="704"/>
    </location>
</feature>
<feature type="compositionally biased region" description="Basic and acidic residues" evidence="8">
    <location>
        <begin position="99"/>
        <end position="110"/>
    </location>
</feature>
<dbReference type="RefSeq" id="XP_021873427.1">
    <property type="nucleotide sequence ID" value="XM_022017379.1"/>
</dbReference>
<keyword evidence="3" id="KW-0813">Transport</keyword>
<evidence type="ECO:0000256" key="6">
    <source>
        <dbReference type="ARBA" id="ARBA00022989"/>
    </source>
</evidence>
<feature type="region of interest" description="Disordered" evidence="8">
    <location>
        <begin position="78"/>
        <end position="118"/>
    </location>
</feature>
<keyword evidence="12" id="KW-1185">Reference proteome</keyword>
<feature type="compositionally biased region" description="Basic and acidic residues" evidence="8">
    <location>
        <begin position="383"/>
        <end position="410"/>
    </location>
</feature>
<dbReference type="GO" id="GO:0005886">
    <property type="term" value="C:plasma membrane"/>
    <property type="evidence" value="ECO:0007669"/>
    <property type="project" value="UniProtKB-SubCell"/>
</dbReference>
<feature type="transmembrane region" description="Helical" evidence="9">
    <location>
        <begin position="164"/>
        <end position="188"/>
    </location>
</feature>
<feature type="compositionally biased region" description="Low complexity" evidence="8">
    <location>
        <begin position="483"/>
        <end position="494"/>
    </location>
</feature>
<evidence type="ECO:0000256" key="8">
    <source>
        <dbReference type="SAM" id="MobiDB-lite"/>
    </source>
</evidence>